<proteinExistence type="predicted"/>
<dbReference type="InterPro" id="IPR035897">
    <property type="entry name" value="Toll_tir_struct_dom_sf"/>
</dbReference>
<dbReference type="SUPFAM" id="SSF52540">
    <property type="entry name" value="P-loop containing nucleoside triphosphate hydrolases"/>
    <property type="match status" value="1"/>
</dbReference>
<dbReference type="SUPFAM" id="SSF46785">
    <property type="entry name" value="Winged helix' DNA-binding domain"/>
    <property type="match status" value="1"/>
</dbReference>
<dbReference type="InterPro" id="IPR001611">
    <property type="entry name" value="Leu-rich_rpt"/>
</dbReference>
<dbReference type="OrthoDB" id="1936883at2759"/>
<protein>
    <recommendedName>
        <fullName evidence="5">TIR domain-containing protein</fullName>
    </recommendedName>
</protein>
<dbReference type="GO" id="GO:0007165">
    <property type="term" value="P:signal transduction"/>
    <property type="evidence" value="ECO:0007669"/>
    <property type="project" value="InterPro"/>
</dbReference>
<organism evidence="6 7">
    <name type="scientific">Lactuca sativa</name>
    <name type="common">Garden lettuce</name>
    <dbReference type="NCBI Taxonomy" id="4236"/>
    <lineage>
        <taxon>Eukaryota</taxon>
        <taxon>Viridiplantae</taxon>
        <taxon>Streptophyta</taxon>
        <taxon>Embryophyta</taxon>
        <taxon>Tracheophyta</taxon>
        <taxon>Spermatophyta</taxon>
        <taxon>Magnoliopsida</taxon>
        <taxon>eudicotyledons</taxon>
        <taxon>Gunneridae</taxon>
        <taxon>Pentapetalae</taxon>
        <taxon>asterids</taxon>
        <taxon>campanulids</taxon>
        <taxon>Asterales</taxon>
        <taxon>Asteraceae</taxon>
        <taxon>Cichorioideae</taxon>
        <taxon>Cichorieae</taxon>
        <taxon>Lactucinae</taxon>
        <taxon>Lactuca</taxon>
    </lineage>
</organism>
<evidence type="ECO:0000256" key="2">
    <source>
        <dbReference type="ARBA" id="ARBA00022737"/>
    </source>
</evidence>
<dbReference type="Gramene" id="rna-gnl|WGS:NBSK|LSAT_2X15901_mrna">
    <property type="protein sequence ID" value="cds-PLY64848.1"/>
    <property type="gene ID" value="gene-LSAT_2X15901"/>
</dbReference>
<keyword evidence="4" id="KW-0520">NAD</keyword>
<dbReference type="SUPFAM" id="SSF52058">
    <property type="entry name" value="L domain-like"/>
    <property type="match status" value="2"/>
</dbReference>
<dbReference type="InterPro" id="IPR044974">
    <property type="entry name" value="Disease_R_plants"/>
</dbReference>
<dbReference type="PANTHER" id="PTHR11017:SF544">
    <property type="entry name" value="ADP-RIBOSYL CYCLASE_CYCLIC ADP-RIBOSE HYDROLASE"/>
    <property type="match status" value="1"/>
</dbReference>
<dbReference type="Pfam" id="PF23286">
    <property type="entry name" value="LRR_13"/>
    <property type="match status" value="1"/>
</dbReference>
<dbReference type="InterPro" id="IPR058546">
    <property type="entry name" value="RPS4B/Roq1-like_LRR"/>
</dbReference>
<dbReference type="Pfam" id="PF01582">
    <property type="entry name" value="TIR"/>
    <property type="match status" value="1"/>
</dbReference>
<dbReference type="AlphaFoldDB" id="A0A9R1WEU3"/>
<dbReference type="SMART" id="SM00369">
    <property type="entry name" value="LRR_TYP"/>
    <property type="match status" value="7"/>
</dbReference>
<evidence type="ECO:0000313" key="7">
    <source>
        <dbReference type="Proteomes" id="UP000235145"/>
    </source>
</evidence>
<feature type="domain" description="TIR" evidence="5">
    <location>
        <begin position="13"/>
        <end position="177"/>
    </location>
</feature>
<dbReference type="InterPro" id="IPR042197">
    <property type="entry name" value="Apaf_helical"/>
</dbReference>
<keyword evidence="1" id="KW-0433">Leucine-rich repeat</keyword>
<comment type="caution">
    <text evidence="6">The sequence shown here is derived from an EMBL/GenBank/DDBJ whole genome shotgun (WGS) entry which is preliminary data.</text>
</comment>
<evidence type="ECO:0000256" key="4">
    <source>
        <dbReference type="ARBA" id="ARBA00023027"/>
    </source>
</evidence>
<evidence type="ECO:0000313" key="6">
    <source>
        <dbReference type="EMBL" id="KAJ0222558.1"/>
    </source>
</evidence>
<dbReference type="Gene3D" id="3.40.50.300">
    <property type="entry name" value="P-loop containing nucleotide triphosphate hydrolases"/>
    <property type="match status" value="1"/>
</dbReference>
<keyword evidence="2" id="KW-0677">Repeat</keyword>
<dbReference type="SUPFAM" id="SSF52200">
    <property type="entry name" value="Toll/Interleukin receptor TIR domain"/>
    <property type="match status" value="1"/>
</dbReference>
<dbReference type="Proteomes" id="UP000235145">
    <property type="component" value="Unassembled WGS sequence"/>
</dbReference>
<evidence type="ECO:0000256" key="3">
    <source>
        <dbReference type="ARBA" id="ARBA00022821"/>
    </source>
</evidence>
<dbReference type="FunFam" id="3.40.50.10140:FF:000007">
    <property type="entry name" value="Disease resistance protein (TIR-NBS-LRR class)"/>
    <property type="match status" value="1"/>
</dbReference>
<dbReference type="Gene3D" id="3.40.50.10140">
    <property type="entry name" value="Toll/interleukin-1 receptor homology (TIR) domain"/>
    <property type="match status" value="1"/>
</dbReference>
<accession>A0A9R1WEU3</accession>
<dbReference type="InterPro" id="IPR000157">
    <property type="entry name" value="TIR_dom"/>
</dbReference>
<dbReference type="Gene3D" id="3.80.10.10">
    <property type="entry name" value="Ribonuclease Inhibitor"/>
    <property type="match status" value="2"/>
</dbReference>
<sequence>MASSSSSSIQKSYIYDVFMSFRGEDTRKSFVDHLYVALERQGIRTFKDDERLEKGKRINEELLKSIEESRFYIIVFSKNYAFSSWCLDELVKIMECQTVTEQIAYPVFYDVDPSEVRKQLGPVGEAFSRHNNKEEVRKWRDALKDAACLTGWDLRNTADGHEAKLINKIVEGISLELRPINLKVDDNLVGMERRIKDIVSSLEMGVEDVRMIGICGIGGGGKTALARAVFDKISFQFKGKYFVENIREVTNASFSGLQSLQERVLSSVLNDRIFNVGSIHDGKKIMKRMLCGKKVILVLDDVDHLDQLDALAGGLDWFKPGSRIIITTRDKQVLVAQRVKWIHDVSLLSNEEAMCLFSRYAFGRYIPIQTYKEVSLKVVKYADGLPLTIKVLGSFLCGKDKHDWEDAVERLKKIPLKETLEKLELSYTCLEDDYKEIFLDVACLLKGWLKDDAIRALESCGFHAKNGLKVLEQKSLITISPNQWLGMHDHIEELGKNIVRRSHPDDPKRYSRLWIREEIEDVLANDLVNEETRVIATNVSSTFSWHGEEDLDSKILTKGFRNMKKLRFLHVVYETDNLFDVGQNFPNALRFLSWRGYPHWCLPKTFHANYLVALEMPHSRIKQLWEEGERKVLPNLRFLDLSYSDLRTIDCGLLPNLEKLNLEYCFNLVELQMPIGSLRRLVDLNLNHSRGCESLSFINQLESLEILDVSYLYLTAFPDIFPGHLNYSLLKLNFSRNNIQELHPSIGYLQKLVSLDVSWCKTLKRLPESIYTLRCLKTLNLESCAIQELSEGLGHLESLTLSNTHIKQLPNSICMLKHLKTLLLAFCYALRSLPQNFGLLESLDELVLSWCNIKYVPSCICKLKHLRVLNFSGCSQLERLPETLGDLKCLERLNVEGTCISHLPHSISLLKGLKVLGSETLLESNPLMKKTKRS</sequence>
<dbReference type="Pfam" id="PF23282">
    <property type="entry name" value="WHD_ROQ1"/>
    <property type="match status" value="1"/>
</dbReference>
<dbReference type="InterPro" id="IPR036390">
    <property type="entry name" value="WH_DNA-bd_sf"/>
</dbReference>
<dbReference type="GO" id="GO:0051707">
    <property type="term" value="P:response to other organism"/>
    <property type="evidence" value="ECO:0007669"/>
    <property type="project" value="UniProtKB-ARBA"/>
</dbReference>
<dbReference type="PANTHER" id="PTHR11017">
    <property type="entry name" value="LEUCINE-RICH REPEAT-CONTAINING PROTEIN"/>
    <property type="match status" value="1"/>
</dbReference>
<dbReference type="PRINTS" id="PR00364">
    <property type="entry name" value="DISEASERSIST"/>
</dbReference>
<dbReference type="SMART" id="SM00255">
    <property type="entry name" value="TIR"/>
    <property type="match status" value="1"/>
</dbReference>
<dbReference type="InterPro" id="IPR003591">
    <property type="entry name" value="Leu-rich_rpt_typical-subtyp"/>
</dbReference>
<dbReference type="Gene3D" id="1.10.8.430">
    <property type="entry name" value="Helical domain of apoptotic protease-activating factors"/>
    <property type="match status" value="1"/>
</dbReference>
<evidence type="ECO:0000259" key="5">
    <source>
        <dbReference type="PROSITE" id="PS50104"/>
    </source>
</evidence>
<dbReference type="InterPro" id="IPR058192">
    <property type="entry name" value="WHD_ROQ1-like"/>
</dbReference>
<gene>
    <name evidence="6" type="ORF">LSAT_V11C200056300</name>
</gene>
<keyword evidence="7" id="KW-1185">Reference proteome</keyword>
<dbReference type="InterPro" id="IPR002182">
    <property type="entry name" value="NB-ARC"/>
</dbReference>
<dbReference type="InterPro" id="IPR027417">
    <property type="entry name" value="P-loop_NTPase"/>
</dbReference>
<dbReference type="InterPro" id="IPR032675">
    <property type="entry name" value="LRR_dom_sf"/>
</dbReference>
<reference evidence="6 7" key="1">
    <citation type="journal article" date="2017" name="Nat. Commun.">
        <title>Genome assembly with in vitro proximity ligation data and whole-genome triplication in lettuce.</title>
        <authorList>
            <person name="Reyes-Chin-Wo S."/>
            <person name="Wang Z."/>
            <person name="Yang X."/>
            <person name="Kozik A."/>
            <person name="Arikit S."/>
            <person name="Song C."/>
            <person name="Xia L."/>
            <person name="Froenicke L."/>
            <person name="Lavelle D.O."/>
            <person name="Truco M.J."/>
            <person name="Xia R."/>
            <person name="Zhu S."/>
            <person name="Xu C."/>
            <person name="Xu H."/>
            <person name="Xu X."/>
            <person name="Cox K."/>
            <person name="Korf I."/>
            <person name="Meyers B.C."/>
            <person name="Michelmore R.W."/>
        </authorList>
    </citation>
    <scope>NUCLEOTIDE SEQUENCE [LARGE SCALE GENOMIC DNA]</scope>
    <source>
        <strain evidence="7">cv. Salinas</strain>
        <tissue evidence="6">Seedlings</tissue>
    </source>
</reference>
<dbReference type="Pfam" id="PF00931">
    <property type="entry name" value="NB-ARC"/>
    <property type="match status" value="1"/>
</dbReference>
<dbReference type="GO" id="GO:0006952">
    <property type="term" value="P:defense response"/>
    <property type="evidence" value="ECO:0007669"/>
    <property type="project" value="UniProtKB-KW"/>
</dbReference>
<dbReference type="GO" id="GO:0043531">
    <property type="term" value="F:ADP binding"/>
    <property type="evidence" value="ECO:0007669"/>
    <property type="project" value="InterPro"/>
</dbReference>
<name>A0A9R1WEU3_LACSA</name>
<dbReference type="EMBL" id="NBSK02000002">
    <property type="protein sequence ID" value="KAJ0222558.1"/>
    <property type="molecule type" value="Genomic_DNA"/>
</dbReference>
<evidence type="ECO:0000256" key="1">
    <source>
        <dbReference type="ARBA" id="ARBA00022614"/>
    </source>
</evidence>
<keyword evidence="3" id="KW-0611">Plant defense</keyword>
<dbReference type="PROSITE" id="PS51450">
    <property type="entry name" value="LRR"/>
    <property type="match status" value="1"/>
</dbReference>
<dbReference type="PROSITE" id="PS50104">
    <property type="entry name" value="TIR"/>
    <property type="match status" value="1"/>
</dbReference>